<dbReference type="STRING" id="1073996.SAMN05444271_13819"/>
<keyword evidence="2" id="KW-1185">Reference proteome</keyword>
<dbReference type="RefSeq" id="WP_245708514.1">
    <property type="nucleotide sequence ID" value="NZ_CP024845.1"/>
</dbReference>
<evidence type="ECO:0000313" key="1">
    <source>
        <dbReference type="EMBL" id="SEJ27337.1"/>
    </source>
</evidence>
<dbReference type="GeneID" id="76389854"/>
<accession>A0A1H6XKR6</accession>
<gene>
    <name evidence="1" type="ORF">SAMN05444271_13819</name>
</gene>
<name>A0A1H6XKR6_9EURY</name>
<dbReference type="EMBL" id="FNYR01000038">
    <property type="protein sequence ID" value="SEJ27337.1"/>
    <property type="molecule type" value="Genomic_DNA"/>
</dbReference>
<dbReference type="AlphaFoldDB" id="A0A1H6XKR6"/>
<dbReference type="Proteomes" id="UP000198888">
    <property type="component" value="Unassembled WGS sequence"/>
</dbReference>
<proteinExistence type="predicted"/>
<organism evidence="1 2">
    <name type="scientific">Halohasta litchfieldiae</name>
    <dbReference type="NCBI Taxonomy" id="1073996"/>
    <lineage>
        <taxon>Archaea</taxon>
        <taxon>Methanobacteriati</taxon>
        <taxon>Methanobacteriota</taxon>
        <taxon>Stenosarchaea group</taxon>
        <taxon>Halobacteria</taxon>
        <taxon>Halobacteriales</taxon>
        <taxon>Haloferacaceae</taxon>
        <taxon>Halohasta</taxon>
    </lineage>
</organism>
<sequence>MLYIARSTQSFDFISIRDIAYGLSQLPAERLLPELPPTAMKLLKTMLDADEPMGRSDIIEAAGISGSSYDRHINELAA</sequence>
<protein>
    <submittedName>
        <fullName evidence="1">Uncharacterized protein</fullName>
    </submittedName>
</protein>
<evidence type="ECO:0000313" key="2">
    <source>
        <dbReference type="Proteomes" id="UP000198888"/>
    </source>
</evidence>
<reference evidence="1 2" key="1">
    <citation type="submission" date="2016-10" db="EMBL/GenBank/DDBJ databases">
        <authorList>
            <person name="de Groot N.N."/>
        </authorList>
    </citation>
    <scope>NUCLEOTIDE SEQUENCE [LARGE SCALE GENOMIC DNA]</scope>
    <source>
        <strain evidence="1 2">DSM 22187</strain>
    </source>
</reference>